<proteinExistence type="predicted"/>
<gene>
    <name evidence="1" type="ORF">EDD78_101480</name>
</gene>
<evidence type="ECO:0000313" key="1">
    <source>
        <dbReference type="EMBL" id="TCL45497.1"/>
    </source>
</evidence>
<dbReference type="AlphaFoldDB" id="A0A9X8UMD4"/>
<dbReference type="Gene3D" id="1.20.1500.10">
    <property type="entry name" value="YheA/YmcA-like"/>
    <property type="match status" value="1"/>
</dbReference>
<keyword evidence="2" id="KW-1185">Reference proteome</keyword>
<organism evidence="1 2">
    <name type="scientific">Harryflintia acetispora</name>
    <dbReference type="NCBI Taxonomy" id="1849041"/>
    <lineage>
        <taxon>Bacteria</taxon>
        <taxon>Bacillati</taxon>
        <taxon>Bacillota</taxon>
        <taxon>Clostridia</taxon>
        <taxon>Eubacteriales</taxon>
        <taxon>Oscillospiraceae</taxon>
        <taxon>Harryflintia</taxon>
    </lineage>
</organism>
<dbReference type="RefSeq" id="WP_132083822.1">
    <property type="nucleotide sequence ID" value="NZ_SLUK01000001.1"/>
</dbReference>
<dbReference type="InterPro" id="IPR023378">
    <property type="entry name" value="YheA/YmcA-like_dom_sf"/>
</dbReference>
<dbReference type="Pfam" id="PF06133">
    <property type="entry name" value="Com_YlbF"/>
    <property type="match status" value="1"/>
</dbReference>
<dbReference type="EMBL" id="SLUK01000001">
    <property type="protein sequence ID" value="TCL45497.1"/>
    <property type="molecule type" value="Genomic_DNA"/>
</dbReference>
<name>A0A9X8UMD4_9FIRM</name>
<accession>A0A9X8UMD4</accession>
<comment type="caution">
    <text evidence="1">The sequence shown here is derived from an EMBL/GenBank/DDBJ whole genome shotgun (WGS) entry which is preliminary data.</text>
</comment>
<sequence>MDIIKMTRELGKAIQQDDKVIAYNLARQHNDSDEKLQELIGKFNLKRLELNNVLGKADRDTDRIAQLDKEIKEIYAEVMNNPNMIAYNTTKQEVDRMMNFVTQILTGSVNGEDPDSIEEQTGCSGSCEGCSGCH</sequence>
<dbReference type="InterPro" id="IPR010368">
    <property type="entry name" value="Com_YlbF"/>
</dbReference>
<dbReference type="SUPFAM" id="SSF158622">
    <property type="entry name" value="YheA/YmcA-like"/>
    <property type="match status" value="1"/>
</dbReference>
<protein>
    <submittedName>
        <fullName evidence="1">Cell fate (Sporulation/competence/biofilm development) regulator YmcA (YheA/YmcA/DUF963 family)</fullName>
    </submittedName>
</protein>
<dbReference type="Proteomes" id="UP000294682">
    <property type="component" value="Unassembled WGS sequence"/>
</dbReference>
<reference evidence="1 2" key="1">
    <citation type="submission" date="2019-03" db="EMBL/GenBank/DDBJ databases">
        <title>Genomic Encyclopedia of Type Strains, Phase IV (KMG-IV): sequencing the most valuable type-strain genomes for metagenomic binning, comparative biology and taxonomic classification.</title>
        <authorList>
            <person name="Goeker M."/>
        </authorList>
    </citation>
    <scope>NUCLEOTIDE SEQUENCE [LARGE SCALE GENOMIC DNA]</scope>
    <source>
        <strain evidence="1 2">DSM 100433</strain>
    </source>
</reference>
<evidence type="ECO:0000313" key="2">
    <source>
        <dbReference type="Proteomes" id="UP000294682"/>
    </source>
</evidence>